<dbReference type="GO" id="GO:0005175">
    <property type="term" value="F:CD27 receptor binding"/>
    <property type="evidence" value="ECO:0007669"/>
    <property type="project" value="TreeGrafter"/>
</dbReference>
<name>A0A6P8ZVF3_THRPL</name>
<evidence type="ECO:0000313" key="1">
    <source>
        <dbReference type="Proteomes" id="UP000515158"/>
    </source>
</evidence>
<dbReference type="InParanoid" id="A0A6P8ZVF3"/>
<protein>
    <submittedName>
        <fullName evidence="2">Apoptosis regulatory protein Siva-like</fullName>
    </submittedName>
</protein>
<dbReference type="PANTHER" id="PTHR14365:SF1">
    <property type="entry name" value="APOPTOSIS REGULATORY PROTEIN SIVA"/>
    <property type="match status" value="1"/>
</dbReference>
<organism evidence="2">
    <name type="scientific">Thrips palmi</name>
    <name type="common">Melon thrips</name>
    <dbReference type="NCBI Taxonomy" id="161013"/>
    <lineage>
        <taxon>Eukaryota</taxon>
        <taxon>Metazoa</taxon>
        <taxon>Ecdysozoa</taxon>
        <taxon>Arthropoda</taxon>
        <taxon>Hexapoda</taxon>
        <taxon>Insecta</taxon>
        <taxon>Pterygota</taxon>
        <taxon>Neoptera</taxon>
        <taxon>Paraneoptera</taxon>
        <taxon>Thysanoptera</taxon>
        <taxon>Terebrantia</taxon>
        <taxon>Thripoidea</taxon>
        <taxon>Thripidae</taxon>
        <taxon>Thrips</taxon>
    </lineage>
</organism>
<dbReference type="RefSeq" id="XP_034248921.1">
    <property type="nucleotide sequence ID" value="XM_034393030.1"/>
</dbReference>
<accession>A0A6P8ZVF3</accession>
<dbReference type="Proteomes" id="UP000515158">
    <property type="component" value="Unplaced"/>
</dbReference>
<dbReference type="AlphaFoldDB" id="A0A6P8ZVF3"/>
<dbReference type="GeneID" id="117649860"/>
<dbReference type="GO" id="GO:0097191">
    <property type="term" value="P:extrinsic apoptotic signaling pathway"/>
    <property type="evidence" value="ECO:0007669"/>
    <property type="project" value="TreeGrafter"/>
</dbReference>
<sequence length="175" mass="19230">MFASACQPFSMVKRSCPFNDDMNPQMKIHVRDKEVAKGVMSDQHMKLVYDKTKHLLFLGAKKTQAAPASNTFLNGGEAKEDVVSSNSTTFKQMQLTSQGQLSSPEGAQTPFKVKEAPCSKCTAWNPLDMCCCSFCDTPLCSSCTQICTKCQDLFCSGCSFDVYDASEGFICRNCC</sequence>
<dbReference type="Pfam" id="PF05458">
    <property type="entry name" value="Siva"/>
    <property type="match status" value="1"/>
</dbReference>
<dbReference type="InterPro" id="IPR022773">
    <property type="entry name" value="Siva"/>
</dbReference>
<reference evidence="2" key="1">
    <citation type="submission" date="2025-08" db="UniProtKB">
        <authorList>
            <consortium name="RefSeq"/>
        </authorList>
    </citation>
    <scope>IDENTIFICATION</scope>
    <source>
        <tissue evidence="2">Total insect</tissue>
    </source>
</reference>
<gene>
    <name evidence="2" type="primary">LOC117649860</name>
</gene>
<evidence type="ECO:0000313" key="2">
    <source>
        <dbReference type="RefSeq" id="XP_034248921.1"/>
    </source>
</evidence>
<keyword evidence="1" id="KW-1185">Reference proteome</keyword>
<dbReference type="OrthoDB" id="60860at2759"/>
<dbReference type="PANTHER" id="PTHR14365">
    <property type="entry name" value="APOPTOSIS REGULATORY PROTEIN SIVA"/>
    <property type="match status" value="1"/>
</dbReference>
<proteinExistence type="predicted"/>
<dbReference type="KEGG" id="tpal:117649860"/>